<dbReference type="RefSeq" id="WP_220096587.1">
    <property type="nucleotide sequence ID" value="NZ_LT906465.1"/>
</dbReference>
<gene>
    <name evidence="1" type="ORF">SAMEA4412677_01935</name>
</gene>
<proteinExistence type="predicted"/>
<accession>A0A239XNS4</accession>
<name>A0A239XNS4_9FLAO</name>
<evidence type="ECO:0000313" key="1">
    <source>
        <dbReference type="EMBL" id="SNV48561.1"/>
    </source>
</evidence>
<sequence>MDAFIKQNHFNSGKISLLYVDAGNLVAHKTFCDDPLLKAVSVPNSNGN</sequence>
<reference evidence="1 2" key="1">
    <citation type="submission" date="2017-06" db="EMBL/GenBank/DDBJ databases">
        <authorList>
            <consortium name="Pathogen Informatics"/>
        </authorList>
    </citation>
    <scope>NUCLEOTIDE SEQUENCE [LARGE SCALE GENOMIC DNA]</scope>
    <source>
        <strain evidence="1 2">NCTC13490</strain>
    </source>
</reference>
<keyword evidence="2" id="KW-1185">Reference proteome</keyword>
<evidence type="ECO:0000313" key="2">
    <source>
        <dbReference type="Proteomes" id="UP000215196"/>
    </source>
</evidence>
<dbReference type="KEGG" id="ctak:4412677_01935"/>
<dbReference type="Proteomes" id="UP000215196">
    <property type="component" value="Chromosome 1"/>
</dbReference>
<dbReference type="EMBL" id="LT906465">
    <property type="protein sequence ID" value="SNV48561.1"/>
    <property type="molecule type" value="Genomic_DNA"/>
</dbReference>
<protein>
    <submittedName>
        <fullName evidence="1">Uncharacterized protein</fullName>
    </submittedName>
</protein>
<organism evidence="1 2">
    <name type="scientific">Chryseobacterium taklimakanense</name>
    <dbReference type="NCBI Taxonomy" id="536441"/>
    <lineage>
        <taxon>Bacteria</taxon>
        <taxon>Pseudomonadati</taxon>
        <taxon>Bacteroidota</taxon>
        <taxon>Flavobacteriia</taxon>
        <taxon>Flavobacteriales</taxon>
        <taxon>Weeksellaceae</taxon>
        <taxon>Chryseobacterium group</taxon>
        <taxon>Chryseobacterium</taxon>
    </lineage>
</organism>
<dbReference type="AlphaFoldDB" id="A0A239XNS4"/>